<sequence length="183" mass="20879">AWEKRILEDMLSVLATTERIYEQDKSMKIAIELIEEMMNSNYKVVLTGKLNQDPAERLFGIIRSVDSHPTVTSFQQIIRYVSLGARLSTILKGSNVDNKEEINVLVTMSKCLQRHAKECDVNASYLKAVLEDKLLKEISIRYVTQIDEPANSDFVKDILIYDLCGLTYLLISVQITTLQYVTV</sequence>
<reference evidence="1 2" key="1">
    <citation type="submission" date="2016-03" db="EMBL/GenBank/DDBJ databases">
        <title>EvidentialGene: Evidence-directed Construction of Genes on Genomes.</title>
        <authorList>
            <person name="Gilbert D.G."/>
            <person name="Choi J.-H."/>
            <person name="Mockaitis K."/>
            <person name="Colbourne J."/>
            <person name="Pfrender M."/>
        </authorList>
    </citation>
    <scope>NUCLEOTIDE SEQUENCE [LARGE SCALE GENOMIC DNA]</scope>
    <source>
        <strain evidence="1 2">Xinb3</strain>
        <tissue evidence="1">Complete organism</tissue>
    </source>
</reference>
<gene>
    <name evidence="1" type="ORF">APZ42_000517</name>
</gene>
<name>A0A162C9B5_9CRUS</name>
<dbReference type="OrthoDB" id="6387506at2759"/>
<organism evidence="1 2">
    <name type="scientific">Daphnia magna</name>
    <dbReference type="NCBI Taxonomy" id="35525"/>
    <lineage>
        <taxon>Eukaryota</taxon>
        <taxon>Metazoa</taxon>
        <taxon>Ecdysozoa</taxon>
        <taxon>Arthropoda</taxon>
        <taxon>Crustacea</taxon>
        <taxon>Branchiopoda</taxon>
        <taxon>Diplostraca</taxon>
        <taxon>Cladocera</taxon>
        <taxon>Anomopoda</taxon>
        <taxon>Daphniidae</taxon>
        <taxon>Daphnia</taxon>
    </lineage>
</organism>
<evidence type="ECO:0000313" key="2">
    <source>
        <dbReference type="Proteomes" id="UP000076858"/>
    </source>
</evidence>
<protein>
    <submittedName>
        <fullName evidence="1">Uncharacterized protein</fullName>
    </submittedName>
</protein>
<proteinExistence type="predicted"/>
<dbReference type="AlphaFoldDB" id="A0A162C9B5"/>
<dbReference type="EMBL" id="LRGB01004366">
    <property type="protein sequence ID" value="KZS02441.1"/>
    <property type="molecule type" value="Genomic_DNA"/>
</dbReference>
<feature type="non-terminal residue" evidence="1">
    <location>
        <position position="183"/>
    </location>
</feature>
<comment type="caution">
    <text evidence="1">The sequence shown here is derived from an EMBL/GenBank/DDBJ whole genome shotgun (WGS) entry which is preliminary data.</text>
</comment>
<keyword evidence="2" id="KW-1185">Reference proteome</keyword>
<dbReference type="Proteomes" id="UP000076858">
    <property type="component" value="Unassembled WGS sequence"/>
</dbReference>
<feature type="non-terminal residue" evidence="1">
    <location>
        <position position="1"/>
    </location>
</feature>
<evidence type="ECO:0000313" key="1">
    <source>
        <dbReference type="EMBL" id="KZS02441.1"/>
    </source>
</evidence>
<accession>A0A162C9B5</accession>